<proteinExistence type="predicted"/>
<dbReference type="GO" id="GO:0000725">
    <property type="term" value="P:recombinational repair"/>
    <property type="evidence" value="ECO:0007669"/>
    <property type="project" value="InterPro"/>
</dbReference>
<evidence type="ECO:0000313" key="2">
    <source>
        <dbReference type="EMBL" id="GEU46246.1"/>
    </source>
</evidence>
<dbReference type="InterPro" id="IPR058570">
    <property type="entry name" value="HROB_OB"/>
</dbReference>
<accession>A0A6L2KA70</accession>
<comment type="caution">
    <text evidence="2">The sequence shown here is derived from an EMBL/GenBank/DDBJ whole genome shotgun (WGS) entry which is preliminary data.</text>
</comment>
<sequence length="847" mass="97374">MYNLGVISYCALSEQLDWNNLEVHHCPYDLIKALPMQMSSQGRQIIPTDFLFNNDLEYLRGGSNDKKYTASTIKSKATRYELKGIEDMVPNLWSPIKEGDFKRLHLNDIEDMLLLIVQKKLNNLDWNVIVHLEVSLRMFIRRNVIHARVEDLQLGVESYQKKLNLSKPRTQDVDMSRRPAYTTLLNPQHQIDTKVFTMTMEILPESTSNKLCNQEKYEHVGLKVTSTQDGKRSQDDDKRLCLADDLKEAHVHMQVKLKGTSSSLKSKDHCVNHKLKDKDSRPRAKTKVIRRMVGTSSSSFLSLVSSTRWKDCWSDCGWEALACKWGLEIRIVRHLVVWREEFCLVSGLKFSVENSIDYNKAKDPISFRHRVFSSDFDGIPIRGKDVLLLIESDVFKRLDDNDVVSLSNDRVSWDNYPWGSYVWPTLYKHLRDANVKRWQPLYASDPTNETETKSYSIEGFAWAFKTWILESFRAETDDYYTRYRRHPRIVAWSSKHKFYRNMLKPMLHRRGYQQIKEKNADMYEKMTRFMEDMRRVPEANRTPIIADQHFGGRYKMPPGRGADRIGVSLGSHRPTVILKLSCLVEKKRTKVRSLAVLFSVVNWDRSPSSDLSNLKVDSNLYQLSKMDASFNNENEAWEYSLDIDDFYLHLTPVVRSSNSTHVKPSPYTRNPVTIIPGPLGVVHVSSRTRVEPSRSNLNPVRIILGPASLVQQARLLKENIFILDPDGALMSTQQYMDKVVEDVVTMMTSRVQRKLELVVGIVKSCSPNMLGDLNVTMKDLLGTVPRTIHHKVIGKGGYGKDITVGAAMILTNVSVFSPNPSKHYLNITMRNVVEVFRKDTVLGNGSG</sequence>
<reference evidence="2" key="1">
    <citation type="journal article" date="2019" name="Sci. Rep.">
        <title>Draft genome of Tanacetum cinerariifolium, the natural source of mosquito coil.</title>
        <authorList>
            <person name="Yamashiro T."/>
            <person name="Shiraishi A."/>
            <person name="Satake H."/>
            <person name="Nakayama K."/>
        </authorList>
    </citation>
    <scope>NUCLEOTIDE SEQUENCE</scope>
</reference>
<dbReference type="Pfam" id="PF15072">
    <property type="entry name" value="HROB"/>
    <property type="match status" value="1"/>
</dbReference>
<protein>
    <recommendedName>
        <fullName evidence="1">Homologous recombination OB-fold protein OB-fold domain-containing protein</fullName>
    </recommendedName>
</protein>
<gene>
    <name evidence="2" type="ORF">Tci_018224</name>
</gene>
<dbReference type="AlphaFoldDB" id="A0A6L2KA70"/>
<dbReference type="PANTHER" id="PTHR14523">
    <property type="entry name" value="UNCHARACTERIZED PROTEIN C17ORF53 HOMOLOG"/>
    <property type="match status" value="1"/>
</dbReference>
<dbReference type="PANTHER" id="PTHR14523:SF1">
    <property type="entry name" value="HOMOLOGOUS RECOMBINATION OB-FOLD PROTEIN"/>
    <property type="match status" value="1"/>
</dbReference>
<dbReference type="EMBL" id="BKCJ010002099">
    <property type="protein sequence ID" value="GEU46246.1"/>
    <property type="molecule type" value="Genomic_DNA"/>
</dbReference>
<organism evidence="2">
    <name type="scientific">Tanacetum cinerariifolium</name>
    <name type="common">Dalmatian daisy</name>
    <name type="synonym">Chrysanthemum cinerariifolium</name>
    <dbReference type="NCBI Taxonomy" id="118510"/>
    <lineage>
        <taxon>Eukaryota</taxon>
        <taxon>Viridiplantae</taxon>
        <taxon>Streptophyta</taxon>
        <taxon>Embryophyta</taxon>
        <taxon>Tracheophyta</taxon>
        <taxon>Spermatophyta</taxon>
        <taxon>Magnoliopsida</taxon>
        <taxon>eudicotyledons</taxon>
        <taxon>Gunneridae</taxon>
        <taxon>Pentapetalae</taxon>
        <taxon>asterids</taxon>
        <taxon>campanulids</taxon>
        <taxon>Asterales</taxon>
        <taxon>Asteraceae</taxon>
        <taxon>Asteroideae</taxon>
        <taxon>Anthemideae</taxon>
        <taxon>Anthemidinae</taxon>
        <taxon>Tanacetum</taxon>
    </lineage>
</organism>
<name>A0A6L2KA70_TANCI</name>
<dbReference type="InterPro" id="IPR028045">
    <property type="entry name" value="HROB"/>
</dbReference>
<evidence type="ECO:0000259" key="1">
    <source>
        <dbReference type="Pfam" id="PF15072"/>
    </source>
</evidence>
<feature type="domain" description="Homologous recombination OB-fold protein OB-fold" evidence="1">
    <location>
        <begin position="754"/>
        <end position="838"/>
    </location>
</feature>